<dbReference type="EMBL" id="NTMR01000012">
    <property type="protein sequence ID" value="PBK04222.1"/>
    <property type="molecule type" value="Genomic_DNA"/>
</dbReference>
<sequence>MARPISTTWFSTYHKAEQLFSARGPDSNTTSIAAELEVNPKLLGRIVAAGRFLRRTLPNTTAAQVRCSYVHFETLEKISRISPDVASSLTEQALSNAVSIADLKKTLESLRQESPSVSPLQIARAQNRRDTVSFYRDIDACITSNPSDMFGIHDGAIVQVENSAFYDGPRYLILDKGGKVYAQILCKRAGQSIDPLKMAMDLYDLAKARHADAPDGRVWIILPALSEVMALLAEIAVQDQACVFGQDWLYLSYLAKDSAGLRLHTLFEREYLEVYDRIIQGQGRVTKERLSPKLKSTRPGGSRQLPLPLRFSPVKPSLKKKARAFDDLIIEQIQNRVNKGTATAWDKKFRIAHDFSI</sequence>
<dbReference type="AlphaFoldDB" id="A0A2A3MHH5"/>
<keyword evidence="2" id="KW-1185">Reference proteome</keyword>
<comment type="caution">
    <text evidence="1">The sequence shown here is derived from an EMBL/GenBank/DDBJ whole genome shotgun (WGS) entry which is preliminary data.</text>
</comment>
<evidence type="ECO:0000313" key="2">
    <source>
        <dbReference type="Proteomes" id="UP000242313"/>
    </source>
</evidence>
<protein>
    <submittedName>
        <fullName evidence="1">Uncharacterized protein</fullName>
    </submittedName>
</protein>
<dbReference type="Proteomes" id="UP000242313">
    <property type="component" value="Unassembled WGS sequence"/>
</dbReference>
<organism evidence="1 2">
    <name type="scientific">Pseudomonas abyssi</name>
    <dbReference type="NCBI Taxonomy" id="170540"/>
    <lineage>
        <taxon>Bacteria</taxon>
        <taxon>Pseudomonadati</taxon>
        <taxon>Pseudomonadota</taxon>
        <taxon>Gammaproteobacteria</taxon>
        <taxon>Pseudomonadales</taxon>
        <taxon>Pseudomonadaceae</taxon>
        <taxon>Pseudomonas</taxon>
    </lineage>
</organism>
<proteinExistence type="predicted"/>
<reference evidence="1 2" key="1">
    <citation type="submission" date="2017-09" db="EMBL/GenBank/DDBJ databases">
        <title>Pseudomonas abyssi sp. nov. isolated from Abyssopelagic Water.</title>
        <authorList>
            <person name="Wei Y."/>
        </authorList>
    </citation>
    <scope>NUCLEOTIDE SEQUENCE [LARGE SCALE GENOMIC DNA]</scope>
    <source>
        <strain evidence="1 2">MT5</strain>
    </source>
</reference>
<dbReference type="RefSeq" id="WP_096004975.1">
    <property type="nucleotide sequence ID" value="NZ_NTMR01000012.1"/>
</dbReference>
<name>A0A2A3MHH5_9PSED</name>
<gene>
    <name evidence="1" type="ORF">CNQ84_11360</name>
</gene>
<accession>A0A2A3MHH5</accession>
<evidence type="ECO:0000313" key="1">
    <source>
        <dbReference type="EMBL" id="PBK04222.1"/>
    </source>
</evidence>